<sequence length="412" mass="42932">MGGGDGRSTPPTGFADPGTLAVLVVFTLLLSTIAGVGSAMRAATARDILRADGAERIEISPLPSTGTRGNLNAEKLTLVESVDGVRQVVPDYTSSLRSPRGGELPRVSLQTRSWGSTVRPPLTAGTVPNPLPPDQIVVPAHVQGVDFRAHLGERVRMSYTVPPPPEPAASEEESTGERERPRSAPGEEAEDEQRAQAATVAHSASEISETIELRIAATYDPRWHADGPDTAYVAPRTAAVLAAAAQGTTAERVHAVNGADRVGVVVEKDADPAEVAARLRDMGLGAFPLVDRERNLIRTVEVWYYIALLGVLVSAVLLGFRGVGRFTAAGGPGEGALVRGAALGLGVGVLATGLGVLGALVLRAPMEEFLGLRIQWFTLVPDPRRALIAAVLPALATFAGAAVGYGRSRGLG</sequence>
<dbReference type="RefSeq" id="WP_106112032.1">
    <property type="nucleotide sequence ID" value="NZ_PVSR01000001.1"/>
</dbReference>
<keyword evidence="2" id="KW-0472">Membrane</keyword>
<keyword evidence="2" id="KW-0812">Transmembrane</keyword>
<reference evidence="3 4" key="1">
    <citation type="submission" date="2018-03" db="EMBL/GenBank/DDBJ databases">
        <title>Actinopolyspora mortivallis from Sahara, screening for active biomolecules.</title>
        <authorList>
            <person name="Selama O."/>
            <person name="Wellington E.M.H."/>
            <person name="Hacene H."/>
        </authorList>
    </citation>
    <scope>NUCLEOTIDE SEQUENCE [LARGE SCALE GENOMIC DNA]</scope>
    <source>
        <strain evidence="3 4">M5A</strain>
    </source>
</reference>
<keyword evidence="2" id="KW-1133">Transmembrane helix</keyword>
<gene>
    <name evidence="3" type="ORF">CEP50_01140</name>
</gene>
<dbReference type="InParanoid" id="A0A2T0H1D9"/>
<dbReference type="EMBL" id="PVSR01000001">
    <property type="protein sequence ID" value="PRW65162.1"/>
    <property type="molecule type" value="Genomic_DNA"/>
</dbReference>
<name>A0A2T0H1D9_ACTMO</name>
<feature type="transmembrane region" description="Helical" evidence="2">
    <location>
        <begin position="386"/>
        <end position="406"/>
    </location>
</feature>
<dbReference type="STRING" id="1050202.GCA_000384035_01083"/>
<dbReference type="Proteomes" id="UP000239352">
    <property type="component" value="Unassembled WGS sequence"/>
</dbReference>
<organism evidence="3 4">
    <name type="scientific">Actinopolyspora mortivallis</name>
    <dbReference type="NCBI Taxonomy" id="33906"/>
    <lineage>
        <taxon>Bacteria</taxon>
        <taxon>Bacillati</taxon>
        <taxon>Actinomycetota</taxon>
        <taxon>Actinomycetes</taxon>
        <taxon>Actinopolysporales</taxon>
        <taxon>Actinopolysporaceae</taxon>
        <taxon>Actinopolyspora</taxon>
    </lineage>
</organism>
<accession>A0A2T0H1D9</accession>
<feature type="region of interest" description="Disordered" evidence="1">
    <location>
        <begin position="158"/>
        <end position="205"/>
    </location>
</feature>
<evidence type="ECO:0000256" key="1">
    <source>
        <dbReference type="SAM" id="MobiDB-lite"/>
    </source>
</evidence>
<comment type="caution">
    <text evidence="3">The sequence shown here is derived from an EMBL/GenBank/DDBJ whole genome shotgun (WGS) entry which is preliminary data.</text>
</comment>
<dbReference type="AlphaFoldDB" id="A0A2T0H1D9"/>
<evidence type="ECO:0008006" key="5">
    <source>
        <dbReference type="Google" id="ProtNLM"/>
    </source>
</evidence>
<feature type="transmembrane region" description="Helical" evidence="2">
    <location>
        <begin position="340"/>
        <end position="365"/>
    </location>
</feature>
<keyword evidence="4" id="KW-1185">Reference proteome</keyword>
<evidence type="ECO:0000256" key="2">
    <source>
        <dbReference type="SAM" id="Phobius"/>
    </source>
</evidence>
<protein>
    <recommendedName>
        <fullName evidence="5">ABC transporter permease</fullName>
    </recommendedName>
</protein>
<evidence type="ECO:0000313" key="3">
    <source>
        <dbReference type="EMBL" id="PRW65162.1"/>
    </source>
</evidence>
<evidence type="ECO:0000313" key="4">
    <source>
        <dbReference type="Proteomes" id="UP000239352"/>
    </source>
</evidence>
<feature type="transmembrane region" description="Helical" evidence="2">
    <location>
        <begin position="302"/>
        <end position="320"/>
    </location>
</feature>
<proteinExistence type="predicted"/>
<feature type="transmembrane region" description="Helical" evidence="2">
    <location>
        <begin position="20"/>
        <end position="40"/>
    </location>
</feature>